<dbReference type="InterPro" id="IPR036938">
    <property type="entry name" value="PAP2/HPO_sf"/>
</dbReference>
<dbReference type="Pfam" id="PF01569">
    <property type="entry name" value="PAP2"/>
    <property type="match status" value="1"/>
</dbReference>
<dbReference type="InterPro" id="IPR000326">
    <property type="entry name" value="PAP2/HPO"/>
</dbReference>
<dbReference type="CDD" id="cd03392">
    <property type="entry name" value="PAP2_like_2"/>
    <property type="match status" value="1"/>
</dbReference>
<dbReference type="STRING" id="1514105.AOC36_10765"/>
<dbReference type="KEGG" id="erl:AOC36_10765"/>
<dbReference type="OrthoDB" id="9789113at2"/>
<dbReference type="SMART" id="SM00014">
    <property type="entry name" value="acidPPc"/>
    <property type="match status" value="1"/>
</dbReference>
<dbReference type="RefSeq" id="WP_067634168.1">
    <property type="nucleotide sequence ID" value="NZ_CP013213.1"/>
</dbReference>
<keyword evidence="1" id="KW-0812">Transmembrane</keyword>
<evidence type="ECO:0000256" key="1">
    <source>
        <dbReference type="SAM" id="Phobius"/>
    </source>
</evidence>
<feature type="domain" description="Phosphatidic acid phosphatase type 2/haloperoxidase" evidence="2">
    <location>
        <begin position="47"/>
        <end position="160"/>
    </location>
</feature>
<proteinExistence type="predicted"/>
<reference evidence="3 4" key="1">
    <citation type="submission" date="2015-10" db="EMBL/GenBank/DDBJ databases">
        <title>Erysipelothrix larvae sp. LV19 isolated from the larval gut of the rhinoceros beetle, Trypoxylus dichotomus.</title>
        <authorList>
            <person name="Lim S."/>
            <person name="Kim B.-C."/>
        </authorList>
    </citation>
    <scope>NUCLEOTIDE SEQUENCE [LARGE SCALE GENOMIC DNA]</scope>
    <source>
        <strain evidence="3 4">LV19</strain>
    </source>
</reference>
<dbReference type="PANTHER" id="PTHR14969:SF13">
    <property type="entry name" value="AT30094P"/>
    <property type="match status" value="1"/>
</dbReference>
<dbReference type="GO" id="GO:0042392">
    <property type="term" value="F:sphingosine-1-phosphate phosphatase activity"/>
    <property type="evidence" value="ECO:0007669"/>
    <property type="project" value="TreeGrafter"/>
</dbReference>
<evidence type="ECO:0000313" key="3">
    <source>
        <dbReference type="EMBL" id="AMC94435.1"/>
    </source>
</evidence>
<dbReference type="PANTHER" id="PTHR14969">
    <property type="entry name" value="SPHINGOSINE-1-PHOSPHATE PHOSPHOHYDROLASE"/>
    <property type="match status" value="1"/>
</dbReference>
<dbReference type="Gene3D" id="1.20.144.10">
    <property type="entry name" value="Phosphatidic acid phosphatase type 2/haloperoxidase"/>
    <property type="match status" value="2"/>
</dbReference>
<keyword evidence="1" id="KW-0472">Membrane</keyword>
<feature type="transmembrane region" description="Helical" evidence="1">
    <location>
        <begin position="145"/>
        <end position="163"/>
    </location>
</feature>
<protein>
    <submittedName>
        <fullName evidence="3">HD family phosphohydrolase</fullName>
    </submittedName>
</protein>
<keyword evidence="1" id="KW-1133">Transmembrane helix</keyword>
<dbReference type="SUPFAM" id="SSF48317">
    <property type="entry name" value="Acid phosphatase/Vanadium-dependent haloperoxidase"/>
    <property type="match status" value="1"/>
</dbReference>
<feature type="transmembrane region" description="Helical" evidence="1">
    <location>
        <begin position="20"/>
        <end position="44"/>
    </location>
</feature>
<keyword evidence="3" id="KW-0378">Hydrolase</keyword>
<feature type="transmembrane region" description="Helical" evidence="1">
    <location>
        <begin position="122"/>
        <end position="139"/>
    </location>
</feature>
<dbReference type="Proteomes" id="UP000063781">
    <property type="component" value="Chromosome"/>
</dbReference>
<dbReference type="EMBL" id="CP013213">
    <property type="protein sequence ID" value="AMC94435.1"/>
    <property type="molecule type" value="Genomic_DNA"/>
</dbReference>
<organism evidence="3 4">
    <name type="scientific">Erysipelothrix larvae</name>
    <dbReference type="NCBI Taxonomy" id="1514105"/>
    <lineage>
        <taxon>Bacteria</taxon>
        <taxon>Bacillati</taxon>
        <taxon>Bacillota</taxon>
        <taxon>Erysipelotrichia</taxon>
        <taxon>Erysipelotrichales</taxon>
        <taxon>Erysipelotrichaceae</taxon>
        <taxon>Erysipelothrix</taxon>
    </lineage>
</organism>
<gene>
    <name evidence="3" type="ORF">AOC36_10765</name>
</gene>
<feature type="transmembrane region" description="Helical" evidence="1">
    <location>
        <begin position="51"/>
        <end position="73"/>
    </location>
</feature>
<accession>A0A0X8H1N1</accession>
<sequence length="174" mass="19794">MELEILNFIQSIRTDILDMFFIVYTTIGNHGEIWFVILGVMACFKKTRLMALAGFIALASEYLLVEGVLKHIFQRPRPFYVNPDIVLMISEPSGYSFPSGHTASSFAVAWTLYMYNAPYKKVWIGLAALMGFSRLYVYVHFPTDVLAGALLGMSIGFVVFKIFERIEEKKRLGI</sequence>
<evidence type="ECO:0000313" key="4">
    <source>
        <dbReference type="Proteomes" id="UP000063781"/>
    </source>
</evidence>
<keyword evidence="4" id="KW-1185">Reference proteome</keyword>
<dbReference type="AlphaFoldDB" id="A0A0X8H1N1"/>
<evidence type="ECO:0000259" key="2">
    <source>
        <dbReference type="SMART" id="SM00014"/>
    </source>
</evidence>
<name>A0A0X8H1N1_9FIRM</name>